<evidence type="ECO:0000313" key="8">
    <source>
        <dbReference type="Proteomes" id="UP000034883"/>
    </source>
</evidence>
<dbReference type="SUPFAM" id="SSF50494">
    <property type="entry name" value="Trypsin-like serine proteases"/>
    <property type="match status" value="1"/>
</dbReference>
<dbReference type="PRINTS" id="PR00834">
    <property type="entry name" value="PROTEASES2C"/>
</dbReference>
<organism evidence="7 8">
    <name type="scientific">Sandaracinus amylolyticus</name>
    <dbReference type="NCBI Taxonomy" id="927083"/>
    <lineage>
        <taxon>Bacteria</taxon>
        <taxon>Pseudomonadati</taxon>
        <taxon>Myxococcota</taxon>
        <taxon>Polyangia</taxon>
        <taxon>Polyangiales</taxon>
        <taxon>Sandaracinaceae</taxon>
        <taxon>Sandaracinus</taxon>
    </lineage>
</organism>
<dbReference type="SMART" id="SM00228">
    <property type="entry name" value="PDZ"/>
    <property type="match status" value="2"/>
</dbReference>
<evidence type="ECO:0000256" key="2">
    <source>
        <dbReference type="ARBA" id="ARBA00022670"/>
    </source>
</evidence>
<keyword evidence="2 7" id="KW-0645">Protease</keyword>
<evidence type="ECO:0000313" key="7">
    <source>
        <dbReference type="EMBL" id="AKF08398.1"/>
    </source>
</evidence>
<feature type="domain" description="PDZ" evidence="6">
    <location>
        <begin position="443"/>
        <end position="505"/>
    </location>
</feature>
<dbReference type="InterPro" id="IPR036034">
    <property type="entry name" value="PDZ_sf"/>
</dbReference>
<accession>A0A0F6W650</accession>
<dbReference type="InterPro" id="IPR009003">
    <property type="entry name" value="Peptidase_S1_PA"/>
</dbReference>
<dbReference type="InterPro" id="IPR001940">
    <property type="entry name" value="Peptidase_S1C"/>
</dbReference>
<keyword evidence="4" id="KW-0720">Serine protease</keyword>
<keyword evidence="8" id="KW-1185">Reference proteome</keyword>
<gene>
    <name evidence="7" type="ORF">DB32_005547</name>
</gene>
<dbReference type="GO" id="GO:0006508">
    <property type="term" value="P:proteolysis"/>
    <property type="evidence" value="ECO:0007669"/>
    <property type="project" value="UniProtKB-KW"/>
</dbReference>
<proteinExistence type="inferred from homology"/>
<dbReference type="PANTHER" id="PTHR22939">
    <property type="entry name" value="SERINE PROTEASE FAMILY S1C HTRA-RELATED"/>
    <property type="match status" value="1"/>
</dbReference>
<dbReference type="Proteomes" id="UP000034883">
    <property type="component" value="Chromosome"/>
</dbReference>
<dbReference type="PROSITE" id="PS50106">
    <property type="entry name" value="PDZ"/>
    <property type="match status" value="2"/>
</dbReference>
<reference evidence="7 8" key="1">
    <citation type="submission" date="2015-03" db="EMBL/GenBank/DDBJ databases">
        <title>Genome assembly of Sandaracinus amylolyticus DSM 53668.</title>
        <authorList>
            <person name="Sharma G."/>
            <person name="Subramanian S."/>
        </authorList>
    </citation>
    <scope>NUCLEOTIDE SEQUENCE [LARGE SCALE GENOMIC DNA]</scope>
    <source>
        <strain evidence="7 8">DSM 53668</strain>
    </source>
</reference>
<dbReference type="STRING" id="927083.DB32_005547"/>
<feature type="region of interest" description="Disordered" evidence="5">
    <location>
        <begin position="36"/>
        <end position="56"/>
    </location>
</feature>
<dbReference type="CDD" id="cd10839">
    <property type="entry name" value="cpPDZ1_DegP-like"/>
    <property type="match status" value="1"/>
</dbReference>
<evidence type="ECO:0000259" key="6">
    <source>
        <dbReference type="PROSITE" id="PS50106"/>
    </source>
</evidence>
<evidence type="ECO:0000256" key="4">
    <source>
        <dbReference type="ARBA" id="ARBA00022825"/>
    </source>
</evidence>
<dbReference type="SUPFAM" id="SSF50156">
    <property type="entry name" value="PDZ domain-like"/>
    <property type="match status" value="2"/>
</dbReference>
<dbReference type="InterPro" id="IPR001478">
    <property type="entry name" value="PDZ"/>
</dbReference>
<keyword evidence="3" id="KW-0378">Hydrolase</keyword>
<evidence type="ECO:0000256" key="5">
    <source>
        <dbReference type="SAM" id="MobiDB-lite"/>
    </source>
</evidence>
<dbReference type="KEGG" id="samy:DB32_005547"/>
<dbReference type="AlphaFoldDB" id="A0A0F6W650"/>
<name>A0A0F6W650_9BACT</name>
<protein>
    <submittedName>
        <fullName evidence="7">HtrA protease/chaperone protein</fullName>
    </submittedName>
</protein>
<dbReference type="FunFam" id="2.40.10.10:FF:000001">
    <property type="entry name" value="Periplasmic serine protease DegS"/>
    <property type="match status" value="1"/>
</dbReference>
<dbReference type="Pfam" id="PF13180">
    <property type="entry name" value="PDZ_2"/>
    <property type="match status" value="1"/>
</dbReference>
<feature type="domain" description="PDZ" evidence="6">
    <location>
        <begin position="274"/>
        <end position="365"/>
    </location>
</feature>
<evidence type="ECO:0000256" key="3">
    <source>
        <dbReference type="ARBA" id="ARBA00022801"/>
    </source>
</evidence>
<sequence>MLALASLGLAGTTFYLHQQQSDELARLRAAQAVVAQRPPQLPGTPTPPPVRDPLPAAADLSSASMADVVERVLPAVVNIATTRGGVRGQGPFGPMGVPQGGHGADSLGSGVIVGDDGLVVTNHHVIASGGTILVTLSDGHEYPATIVGADPQTDMALLRLQGVERPLTPIPYGDSSQLRQGDVVLAIGNPFGVGQTVTMGIVSATGRADMGIAEYEDFIQTDAAINPGNSGGALISMRGELVGINTAILSRTGGSHGIGFSIPSNMLRPIVESLLRHGKVVRGWLGVTIQDITPDLASAMGLDAPRGVIVTGIEPGSPAEQAGVQRGDRIERLDAERLLSSAQLRNLVATRGAGARIQLAIARGADRRTVEVALGERPPVAIQAPVAPTVPPQARTQDPRGLPPFGLPPGLVPGVPGLTDPGMRAQPSVPRDLRGADVGGLQVVDLDTRVRAMLGIPPDVRAGAVVVGLRPGSSGEQAGLQPGDVVVEVNRTPVSGVAQLQHEYARAGGNAVLLVRRGAATLYVLMR</sequence>
<dbReference type="Pfam" id="PF17820">
    <property type="entry name" value="PDZ_6"/>
    <property type="match status" value="1"/>
</dbReference>
<feature type="compositionally biased region" description="Pro residues" evidence="5">
    <location>
        <begin position="39"/>
        <end position="52"/>
    </location>
</feature>
<evidence type="ECO:0000256" key="1">
    <source>
        <dbReference type="ARBA" id="ARBA00010541"/>
    </source>
</evidence>
<dbReference type="PANTHER" id="PTHR22939:SF129">
    <property type="entry name" value="SERINE PROTEASE HTRA2, MITOCHONDRIAL"/>
    <property type="match status" value="1"/>
</dbReference>
<dbReference type="InterPro" id="IPR041489">
    <property type="entry name" value="PDZ_6"/>
</dbReference>
<dbReference type="GO" id="GO:0004252">
    <property type="term" value="F:serine-type endopeptidase activity"/>
    <property type="evidence" value="ECO:0007669"/>
    <property type="project" value="InterPro"/>
</dbReference>
<dbReference type="Gene3D" id="2.40.10.120">
    <property type="match status" value="1"/>
</dbReference>
<comment type="similarity">
    <text evidence="1">Belongs to the peptidase S1C family.</text>
</comment>
<dbReference type="Pfam" id="PF13365">
    <property type="entry name" value="Trypsin_2"/>
    <property type="match status" value="1"/>
</dbReference>
<dbReference type="EMBL" id="CP011125">
    <property type="protein sequence ID" value="AKF08398.1"/>
    <property type="molecule type" value="Genomic_DNA"/>
</dbReference>
<dbReference type="Gene3D" id="2.30.42.10">
    <property type="match status" value="2"/>
</dbReference>